<dbReference type="RefSeq" id="WP_205459646.1">
    <property type="nucleotide sequence ID" value="NZ_JAFHKK010000024.1"/>
</dbReference>
<dbReference type="PANTHER" id="PTHR32322">
    <property type="entry name" value="INNER MEMBRANE TRANSPORTER"/>
    <property type="match status" value="1"/>
</dbReference>
<feature type="transmembrane region" description="Helical" evidence="6">
    <location>
        <begin position="99"/>
        <end position="119"/>
    </location>
</feature>
<feature type="domain" description="EamA" evidence="7">
    <location>
        <begin position="11"/>
        <end position="142"/>
    </location>
</feature>
<gene>
    <name evidence="8" type="ORF">JWV37_09920</name>
</gene>
<dbReference type="Pfam" id="PF00892">
    <property type="entry name" value="EamA"/>
    <property type="match status" value="2"/>
</dbReference>
<evidence type="ECO:0000256" key="5">
    <source>
        <dbReference type="ARBA" id="ARBA00023136"/>
    </source>
</evidence>
<dbReference type="InterPro" id="IPR000620">
    <property type="entry name" value="EamA_dom"/>
</dbReference>
<dbReference type="PANTHER" id="PTHR32322:SF18">
    <property type="entry name" value="S-ADENOSYLMETHIONINE_S-ADENOSYLHOMOCYSTEINE TRANSPORTER"/>
    <property type="match status" value="1"/>
</dbReference>
<name>A0ABS2WU34_9BACT</name>
<evidence type="ECO:0000313" key="8">
    <source>
        <dbReference type="EMBL" id="MBN2965098.1"/>
    </source>
</evidence>
<evidence type="ECO:0000313" key="9">
    <source>
        <dbReference type="Proteomes" id="UP000703590"/>
    </source>
</evidence>
<feature type="transmembrane region" description="Helical" evidence="6">
    <location>
        <begin position="249"/>
        <end position="268"/>
    </location>
</feature>
<dbReference type="Proteomes" id="UP000703590">
    <property type="component" value="Unassembled WGS sequence"/>
</dbReference>
<evidence type="ECO:0000256" key="4">
    <source>
        <dbReference type="ARBA" id="ARBA00022989"/>
    </source>
</evidence>
<keyword evidence="2" id="KW-1003">Cell membrane</keyword>
<comment type="subcellular location">
    <subcellularLocation>
        <location evidence="1">Cell membrane</location>
        <topology evidence="1">Multi-pass membrane protein</topology>
    </subcellularLocation>
</comment>
<dbReference type="InterPro" id="IPR037185">
    <property type="entry name" value="EmrE-like"/>
</dbReference>
<feature type="transmembrane region" description="Helical" evidence="6">
    <location>
        <begin position="12"/>
        <end position="33"/>
    </location>
</feature>
<feature type="transmembrane region" description="Helical" evidence="6">
    <location>
        <begin position="274"/>
        <end position="294"/>
    </location>
</feature>
<feature type="domain" description="EamA" evidence="7">
    <location>
        <begin position="157"/>
        <end position="290"/>
    </location>
</feature>
<protein>
    <submittedName>
        <fullName evidence="8">DMT family transporter</fullName>
    </submittedName>
</protein>
<accession>A0ABS2WU34</accession>
<evidence type="ECO:0000256" key="2">
    <source>
        <dbReference type="ARBA" id="ARBA00022475"/>
    </source>
</evidence>
<evidence type="ECO:0000256" key="3">
    <source>
        <dbReference type="ARBA" id="ARBA00022692"/>
    </source>
</evidence>
<proteinExistence type="predicted"/>
<feature type="transmembrane region" description="Helical" evidence="6">
    <location>
        <begin position="126"/>
        <end position="143"/>
    </location>
</feature>
<reference evidence="8" key="2">
    <citation type="submission" date="2021-02" db="EMBL/GenBank/DDBJ databases">
        <authorList>
            <person name="Merkel A.Y."/>
        </authorList>
    </citation>
    <scope>NUCLEOTIDE SEQUENCE</scope>
    <source>
        <strain evidence="8">T05b</strain>
    </source>
</reference>
<sequence length="300" mass="32446">MRKPLSNKTVGTIAVVTATLIWASSFIALKIALGTMGPMSIIFGRMVAASAVFLLFWKHYRGLSFTASDIKYLLAMVLLEPCLYFIFEIKALQYTSASQAGVITSTMPLFAAIGAGIFLKEIITKNLLIGSTLAILGAVWLSLEASVEAYAPNPLLGNTLELLAMLCAAGYTIIIKHLTKRFSALFLTAIQAFAGAIFYLPLALWEWQGTLPVVSLEGMLAILYLGVVVTLGGYGLFNFSLTKLPASRASVFINLIPAFVVILAFIILGETLNVAQLFAAGVIFLGVFITQINFKRKERS</sequence>
<evidence type="ECO:0000256" key="1">
    <source>
        <dbReference type="ARBA" id="ARBA00004651"/>
    </source>
</evidence>
<feature type="transmembrane region" description="Helical" evidence="6">
    <location>
        <begin position="214"/>
        <end position="237"/>
    </location>
</feature>
<evidence type="ECO:0000259" key="7">
    <source>
        <dbReference type="Pfam" id="PF00892"/>
    </source>
</evidence>
<evidence type="ECO:0000256" key="6">
    <source>
        <dbReference type="SAM" id="Phobius"/>
    </source>
</evidence>
<keyword evidence="3 6" id="KW-0812">Transmembrane</keyword>
<organism evidence="8 9">
    <name type="scientific">Sulfurospirillum tamanense</name>
    <dbReference type="NCBI Taxonomy" id="2813362"/>
    <lineage>
        <taxon>Bacteria</taxon>
        <taxon>Pseudomonadati</taxon>
        <taxon>Campylobacterota</taxon>
        <taxon>Epsilonproteobacteria</taxon>
        <taxon>Campylobacterales</taxon>
        <taxon>Sulfurospirillaceae</taxon>
        <taxon>Sulfurospirillum</taxon>
    </lineage>
</organism>
<keyword evidence="5 6" id="KW-0472">Membrane</keyword>
<dbReference type="InterPro" id="IPR050638">
    <property type="entry name" value="AA-Vitamin_Transporters"/>
</dbReference>
<comment type="caution">
    <text evidence="8">The sequence shown here is derived from an EMBL/GenBank/DDBJ whole genome shotgun (WGS) entry which is preliminary data.</text>
</comment>
<feature type="transmembrane region" description="Helical" evidence="6">
    <location>
        <begin position="39"/>
        <end position="57"/>
    </location>
</feature>
<feature type="transmembrane region" description="Helical" evidence="6">
    <location>
        <begin position="69"/>
        <end position="87"/>
    </location>
</feature>
<keyword evidence="9" id="KW-1185">Reference proteome</keyword>
<keyword evidence="4 6" id="KW-1133">Transmembrane helix</keyword>
<feature type="transmembrane region" description="Helical" evidence="6">
    <location>
        <begin position="155"/>
        <end position="175"/>
    </location>
</feature>
<dbReference type="SUPFAM" id="SSF103481">
    <property type="entry name" value="Multidrug resistance efflux transporter EmrE"/>
    <property type="match status" value="2"/>
</dbReference>
<dbReference type="EMBL" id="JAFHKK010000024">
    <property type="protein sequence ID" value="MBN2965098.1"/>
    <property type="molecule type" value="Genomic_DNA"/>
</dbReference>
<reference evidence="8" key="1">
    <citation type="submission" date="2021-02" db="EMBL/GenBank/DDBJ databases">
        <title>Sulfurospirillum tamanensis sp. nov.</title>
        <authorList>
            <person name="Frolova A."/>
            <person name="Merkel A."/>
            <person name="Slobodkin A."/>
        </authorList>
    </citation>
    <scope>NUCLEOTIDE SEQUENCE</scope>
    <source>
        <strain evidence="8">T05b</strain>
    </source>
</reference>
<feature type="transmembrane region" description="Helical" evidence="6">
    <location>
        <begin position="182"/>
        <end position="202"/>
    </location>
</feature>